<comment type="caution">
    <text evidence="1">The sequence shown here is derived from an EMBL/GenBank/DDBJ whole genome shotgun (WGS) entry which is preliminary data.</text>
</comment>
<dbReference type="EMBL" id="JAMSHJ010000003">
    <property type="protein sequence ID" value="KAI5429759.1"/>
    <property type="molecule type" value="Genomic_DNA"/>
</dbReference>
<dbReference type="Pfam" id="PF05056">
    <property type="entry name" value="DUF674"/>
    <property type="match status" value="2"/>
</dbReference>
<reference evidence="1 2" key="1">
    <citation type="journal article" date="2022" name="Nat. Genet.">
        <title>Improved pea reference genome and pan-genome highlight genomic features and evolutionary characteristics.</title>
        <authorList>
            <person name="Yang T."/>
            <person name="Liu R."/>
            <person name="Luo Y."/>
            <person name="Hu S."/>
            <person name="Wang D."/>
            <person name="Wang C."/>
            <person name="Pandey M.K."/>
            <person name="Ge S."/>
            <person name="Xu Q."/>
            <person name="Li N."/>
            <person name="Li G."/>
            <person name="Huang Y."/>
            <person name="Saxena R.K."/>
            <person name="Ji Y."/>
            <person name="Li M."/>
            <person name="Yan X."/>
            <person name="He Y."/>
            <person name="Liu Y."/>
            <person name="Wang X."/>
            <person name="Xiang C."/>
            <person name="Varshney R.K."/>
            <person name="Ding H."/>
            <person name="Gao S."/>
            <person name="Zong X."/>
        </authorList>
    </citation>
    <scope>NUCLEOTIDE SEQUENCE [LARGE SCALE GENOMIC DNA]</scope>
    <source>
        <strain evidence="1 2">cv. Zhongwan 6</strain>
    </source>
</reference>
<dbReference type="Gramene" id="Psat03G0437500-T1">
    <property type="protein sequence ID" value="KAI5429759.1"/>
    <property type="gene ID" value="KIW84_034375"/>
</dbReference>
<gene>
    <name evidence="1" type="ORF">KIW84_034375</name>
</gene>
<dbReference type="PANTHER" id="PTHR33103:SF102">
    <property type="entry name" value="DUF674 FAMILY PROTEIN"/>
    <property type="match status" value="1"/>
</dbReference>
<name>A0A9D5B540_PEA</name>
<dbReference type="Gramene" id="Psat3g135400.1">
    <property type="protein sequence ID" value="Psat3g135400.1.cds"/>
    <property type="gene ID" value="Psat3g135400"/>
</dbReference>
<proteinExistence type="predicted"/>
<evidence type="ECO:0000313" key="2">
    <source>
        <dbReference type="Proteomes" id="UP001058974"/>
    </source>
</evidence>
<accession>A0A9D5B540</accession>
<dbReference type="OrthoDB" id="1375095at2759"/>
<dbReference type="Gramene" id="PSAT_LOCUS12067_t1">
    <property type="protein sequence ID" value="CAL5192158.1"/>
    <property type="gene ID" value="PSAT_LOCUS12067"/>
</dbReference>
<dbReference type="PANTHER" id="PTHR33103">
    <property type="entry name" value="OS01G0153900 PROTEIN"/>
    <property type="match status" value="1"/>
</dbReference>
<evidence type="ECO:0008006" key="3">
    <source>
        <dbReference type="Google" id="ProtNLM"/>
    </source>
</evidence>
<protein>
    <recommendedName>
        <fullName evidence="3">DUF674 family protein</fullName>
    </recommendedName>
</protein>
<organism evidence="1 2">
    <name type="scientific">Pisum sativum</name>
    <name type="common">Garden pea</name>
    <name type="synonym">Lathyrus oleraceus</name>
    <dbReference type="NCBI Taxonomy" id="3888"/>
    <lineage>
        <taxon>Eukaryota</taxon>
        <taxon>Viridiplantae</taxon>
        <taxon>Streptophyta</taxon>
        <taxon>Embryophyta</taxon>
        <taxon>Tracheophyta</taxon>
        <taxon>Spermatophyta</taxon>
        <taxon>Magnoliopsida</taxon>
        <taxon>eudicotyledons</taxon>
        <taxon>Gunneridae</taxon>
        <taxon>Pentapetalae</taxon>
        <taxon>rosids</taxon>
        <taxon>fabids</taxon>
        <taxon>Fabales</taxon>
        <taxon>Fabaceae</taxon>
        <taxon>Papilionoideae</taxon>
        <taxon>50 kb inversion clade</taxon>
        <taxon>NPAAA clade</taxon>
        <taxon>Hologalegina</taxon>
        <taxon>IRL clade</taxon>
        <taxon>Fabeae</taxon>
        <taxon>Lathyrus</taxon>
    </lineage>
</organism>
<dbReference type="AlphaFoldDB" id="A0A9D5B540"/>
<evidence type="ECO:0000313" key="1">
    <source>
        <dbReference type="EMBL" id="KAI5429759.1"/>
    </source>
</evidence>
<sequence>MATLLRKLNLCTSTKVRILVDEVRNKVLFLQAGKDFVDVLLSFLTLPLGTIARLVSQESNMENVNVGSINFLYESVANLDKGKFLSALEKELLVRPINSMQQYCRFLKLNVDDTEKSRSFNCRRRQCPGVGGSRNCRCFIDKRDALCSVLSTPKKGFVPKTATFIISDDLRVKPDNSQSQISIAKYLGCEDVDTIKILTVNVTRKEIMDLVKCSLVSATPLTDVFVSKKLFCENPRPVNVLDLDDYRNGALLVRNIIEVKTMVRKSNNKILYALGEEDFADLLLMFLTLPLGGVENMLNGNSGFDNIDNLFKSMLDLDPERYMKSRQDMVSTQHKFNFDAKKIMKSPSMYMVTDDLVVTPGSSTLAISFLSDMKIPFFDLEERLIRIGNKEAHSLLKASLISPTALTHGLGPFLATK</sequence>
<keyword evidence="2" id="KW-1185">Reference proteome</keyword>
<dbReference type="InterPro" id="IPR007750">
    <property type="entry name" value="DUF674"/>
</dbReference>
<dbReference type="Proteomes" id="UP001058974">
    <property type="component" value="Chromosome 3"/>
</dbReference>